<dbReference type="KEGG" id="gtr:GLOTRDRAFT_110074"/>
<evidence type="ECO:0000313" key="3">
    <source>
        <dbReference type="Proteomes" id="UP000030669"/>
    </source>
</evidence>
<dbReference type="RefSeq" id="XP_007863457.1">
    <property type="nucleotide sequence ID" value="XM_007865266.1"/>
</dbReference>
<sequence>MTMGAQPPPLGFRQDIYAPELSAPFYAGRPPPLPAGAMRPNPPNAQQWNIQGGPADIRRFRSTPNQGGSYSDSESGQGVRRVPRTPAAARRPGSVAAVDPAAWARLVLDAANGNRI</sequence>
<name>S7QFK9_GLOTA</name>
<feature type="compositionally biased region" description="Polar residues" evidence="1">
    <location>
        <begin position="62"/>
        <end position="76"/>
    </location>
</feature>
<dbReference type="AlphaFoldDB" id="S7QFK9"/>
<feature type="region of interest" description="Disordered" evidence="1">
    <location>
        <begin position="28"/>
        <end position="95"/>
    </location>
</feature>
<reference evidence="2 3" key="1">
    <citation type="journal article" date="2012" name="Science">
        <title>The Paleozoic origin of enzymatic lignin decomposition reconstructed from 31 fungal genomes.</title>
        <authorList>
            <person name="Floudas D."/>
            <person name="Binder M."/>
            <person name="Riley R."/>
            <person name="Barry K."/>
            <person name="Blanchette R.A."/>
            <person name="Henrissat B."/>
            <person name="Martinez A.T."/>
            <person name="Otillar R."/>
            <person name="Spatafora J.W."/>
            <person name="Yadav J.S."/>
            <person name="Aerts A."/>
            <person name="Benoit I."/>
            <person name="Boyd A."/>
            <person name="Carlson A."/>
            <person name="Copeland A."/>
            <person name="Coutinho P.M."/>
            <person name="de Vries R.P."/>
            <person name="Ferreira P."/>
            <person name="Findley K."/>
            <person name="Foster B."/>
            <person name="Gaskell J."/>
            <person name="Glotzer D."/>
            <person name="Gorecki P."/>
            <person name="Heitman J."/>
            <person name="Hesse C."/>
            <person name="Hori C."/>
            <person name="Igarashi K."/>
            <person name="Jurgens J.A."/>
            <person name="Kallen N."/>
            <person name="Kersten P."/>
            <person name="Kohler A."/>
            <person name="Kuees U."/>
            <person name="Kumar T.K.A."/>
            <person name="Kuo A."/>
            <person name="LaButti K."/>
            <person name="Larrondo L.F."/>
            <person name="Lindquist E."/>
            <person name="Ling A."/>
            <person name="Lombard V."/>
            <person name="Lucas S."/>
            <person name="Lundell T."/>
            <person name="Martin R."/>
            <person name="McLaughlin D.J."/>
            <person name="Morgenstern I."/>
            <person name="Morin E."/>
            <person name="Murat C."/>
            <person name="Nagy L.G."/>
            <person name="Nolan M."/>
            <person name="Ohm R.A."/>
            <person name="Patyshakuliyeva A."/>
            <person name="Rokas A."/>
            <person name="Ruiz-Duenas F.J."/>
            <person name="Sabat G."/>
            <person name="Salamov A."/>
            <person name="Samejima M."/>
            <person name="Schmutz J."/>
            <person name="Slot J.C."/>
            <person name="St John F."/>
            <person name="Stenlid J."/>
            <person name="Sun H."/>
            <person name="Sun S."/>
            <person name="Syed K."/>
            <person name="Tsang A."/>
            <person name="Wiebenga A."/>
            <person name="Young D."/>
            <person name="Pisabarro A."/>
            <person name="Eastwood D.C."/>
            <person name="Martin F."/>
            <person name="Cullen D."/>
            <person name="Grigoriev I.V."/>
            <person name="Hibbett D.S."/>
        </authorList>
    </citation>
    <scope>NUCLEOTIDE SEQUENCE [LARGE SCALE GENOMIC DNA]</scope>
    <source>
        <strain evidence="2 3">ATCC 11539</strain>
    </source>
</reference>
<dbReference type="STRING" id="670483.S7QFK9"/>
<dbReference type="Proteomes" id="UP000030669">
    <property type="component" value="Unassembled WGS sequence"/>
</dbReference>
<gene>
    <name evidence="2" type="ORF">GLOTRDRAFT_110074</name>
</gene>
<proteinExistence type="predicted"/>
<keyword evidence="3" id="KW-1185">Reference proteome</keyword>
<dbReference type="HOGENOM" id="CLU_2097135_0_0_1"/>
<dbReference type="GeneID" id="19299144"/>
<accession>S7QFK9</accession>
<evidence type="ECO:0000256" key="1">
    <source>
        <dbReference type="SAM" id="MobiDB-lite"/>
    </source>
</evidence>
<evidence type="ECO:0000313" key="2">
    <source>
        <dbReference type="EMBL" id="EPQ58212.1"/>
    </source>
</evidence>
<dbReference type="EMBL" id="KB469298">
    <property type="protein sequence ID" value="EPQ58212.1"/>
    <property type="molecule type" value="Genomic_DNA"/>
</dbReference>
<organism evidence="2 3">
    <name type="scientific">Gloeophyllum trabeum (strain ATCC 11539 / FP-39264 / Madison 617)</name>
    <name type="common">Brown rot fungus</name>
    <dbReference type="NCBI Taxonomy" id="670483"/>
    <lineage>
        <taxon>Eukaryota</taxon>
        <taxon>Fungi</taxon>
        <taxon>Dikarya</taxon>
        <taxon>Basidiomycota</taxon>
        <taxon>Agaricomycotina</taxon>
        <taxon>Agaricomycetes</taxon>
        <taxon>Gloeophyllales</taxon>
        <taxon>Gloeophyllaceae</taxon>
        <taxon>Gloeophyllum</taxon>
    </lineage>
</organism>
<protein>
    <submittedName>
        <fullName evidence="2">Uncharacterized protein</fullName>
    </submittedName>
</protein>